<feature type="signal peptide" evidence="1">
    <location>
        <begin position="1"/>
        <end position="23"/>
    </location>
</feature>
<proteinExistence type="predicted"/>
<dbReference type="Proteomes" id="UP000749646">
    <property type="component" value="Unassembled WGS sequence"/>
</dbReference>
<comment type="caution">
    <text evidence="2">The sequence shown here is derived from an EMBL/GenBank/DDBJ whole genome shotgun (WGS) entry which is preliminary data.</text>
</comment>
<dbReference type="EMBL" id="JAAAHW010004351">
    <property type="protein sequence ID" value="KAF9975311.1"/>
    <property type="molecule type" value="Genomic_DNA"/>
</dbReference>
<accession>A0A9P6JGG9</accession>
<protein>
    <submittedName>
        <fullName evidence="2">Uncharacterized protein</fullName>
    </submittedName>
</protein>
<keyword evidence="3" id="KW-1185">Reference proteome</keyword>
<dbReference type="InterPro" id="IPR029060">
    <property type="entry name" value="PIN-like_dom_sf"/>
</dbReference>
<feature type="non-terminal residue" evidence="2">
    <location>
        <position position="1"/>
    </location>
</feature>
<evidence type="ECO:0000313" key="3">
    <source>
        <dbReference type="Proteomes" id="UP000749646"/>
    </source>
</evidence>
<keyword evidence="1" id="KW-0732">Signal</keyword>
<feature type="chain" id="PRO_5040228768" evidence="1">
    <location>
        <begin position="24"/>
        <end position="117"/>
    </location>
</feature>
<evidence type="ECO:0000313" key="2">
    <source>
        <dbReference type="EMBL" id="KAF9975311.1"/>
    </source>
</evidence>
<evidence type="ECO:0000256" key="1">
    <source>
        <dbReference type="SAM" id="SignalP"/>
    </source>
</evidence>
<organism evidence="2 3">
    <name type="scientific">Modicella reniformis</name>
    <dbReference type="NCBI Taxonomy" id="1440133"/>
    <lineage>
        <taxon>Eukaryota</taxon>
        <taxon>Fungi</taxon>
        <taxon>Fungi incertae sedis</taxon>
        <taxon>Mucoromycota</taxon>
        <taxon>Mortierellomycotina</taxon>
        <taxon>Mortierellomycetes</taxon>
        <taxon>Mortierellales</taxon>
        <taxon>Mortierellaceae</taxon>
        <taxon>Modicella</taxon>
    </lineage>
</organism>
<sequence>MCGFFSTVIGLSTLGWEVFLADGEADLAIVEHTRDIRGVEFVVSHDSDFLIHPNVHAIYRPTSKLEFLYGLPQRLFHQPFSSDGIETRLPPQQELALDASFQQNNNSVRQQKSGDAN</sequence>
<name>A0A9P6JGG9_9FUNG</name>
<dbReference type="SUPFAM" id="SSF88723">
    <property type="entry name" value="PIN domain-like"/>
    <property type="match status" value="1"/>
</dbReference>
<dbReference type="AlphaFoldDB" id="A0A9P6JGG9"/>
<reference evidence="2" key="1">
    <citation type="journal article" date="2020" name="Fungal Divers.">
        <title>Resolving the Mortierellaceae phylogeny through synthesis of multi-gene phylogenetics and phylogenomics.</title>
        <authorList>
            <person name="Vandepol N."/>
            <person name="Liber J."/>
            <person name="Desiro A."/>
            <person name="Na H."/>
            <person name="Kennedy M."/>
            <person name="Barry K."/>
            <person name="Grigoriev I.V."/>
            <person name="Miller A.N."/>
            <person name="O'Donnell K."/>
            <person name="Stajich J.E."/>
            <person name="Bonito G."/>
        </authorList>
    </citation>
    <scope>NUCLEOTIDE SEQUENCE</scope>
    <source>
        <strain evidence="2">MES-2147</strain>
    </source>
</reference>
<gene>
    <name evidence="2" type="ORF">BGZ65_008315</name>
</gene>